<dbReference type="InterPro" id="IPR037608">
    <property type="entry name" value="STIM1/2"/>
</dbReference>
<dbReference type="FunFam" id="1.10.287.3550:FF:000002">
    <property type="entry name" value="Stromal interaction molecule homolog"/>
    <property type="match status" value="1"/>
</dbReference>
<dbReference type="GO" id="GO:0005783">
    <property type="term" value="C:endoplasmic reticulum"/>
    <property type="evidence" value="ECO:0007669"/>
    <property type="project" value="TreeGrafter"/>
</dbReference>
<dbReference type="GO" id="GO:0005886">
    <property type="term" value="C:plasma membrane"/>
    <property type="evidence" value="ECO:0007669"/>
    <property type="project" value="TreeGrafter"/>
</dbReference>
<feature type="compositionally biased region" description="Polar residues" evidence="2">
    <location>
        <begin position="371"/>
        <end position="401"/>
    </location>
</feature>
<dbReference type="CDD" id="cd11722">
    <property type="entry name" value="SOAR"/>
    <property type="match status" value="1"/>
</dbReference>
<feature type="compositionally biased region" description="Polar residues" evidence="2">
    <location>
        <begin position="281"/>
        <end position="309"/>
    </location>
</feature>
<dbReference type="GO" id="GO:0006874">
    <property type="term" value="P:intracellular calcium ion homeostasis"/>
    <property type="evidence" value="ECO:0007669"/>
    <property type="project" value="TreeGrafter"/>
</dbReference>
<dbReference type="EMBL" id="HACG01031362">
    <property type="protein sequence ID" value="CEK78227.1"/>
    <property type="molecule type" value="Transcribed_RNA"/>
</dbReference>
<feature type="compositionally biased region" description="Polar residues" evidence="2">
    <location>
        <begin position="505"/>
        <end position="520"/>
    </location>
</feature>
<feature type="coiled-coil region" evidence="1">
    <location>
        <begin position="24"/>
        <end position="54"/>
    </location>
</feature>
<feature type="region of interest" description="Disordered" evidence="2">
    <location>
        <begin position="494"/>
        <end position="592"/>
    </location>
</feature>
<dbReference type="GO" id="GO:0005246">
    <property type="term" value="F:calcium channel regulator activity"/>
    <property type="evidence" value="ECO:0007669"/>
    <property type="project" value="InterPro"/>
</dbReference>
<feature type="compositionally biased region" description="Basic and acidic residues" evidence="2">
    <location>
        <begin position="544"/>
        <end position="570"/>
    </location>
</feature>
<dbReference type="GO" id="GO:0005509">
    <property type="term" value="F:calcium ion binding"/>
    <property type="evidence" value="ECO:0007669"/>
    <property type="project" value="TreeGrafter"/>
</dbReference>
<feature type="region of interest" description="Disordered" evidence="2">
    <location>
        <begin position="273"/>
        <end position="353"/>
    </location>
</feature>
<evidence type="ECO:0000313" key="5">
    <source>
        <dbReference type="EMBL" id="CEK78227.1"/>
    </source>
</evidence>
<dbReference type="InterPro" id="IPR032393">
    <property type="entry name" value="SOAR_STIM1/2"/>
</dbReference>
<evidence type="ECO:0000313" key="4">
    <source>
        <dbReference type="EMBL" id="CEK78226.1"/>
    </source>
</evidence>
<feature type="domain" description="STIM1/2 Orai1-activating region" evidence="3">
    <location>
        <begin position="138"/>
        <end position="238"/>
    </location>
</feature>
<feature type="compositionally biased region" description="Polar residues" evidence="2">
    <location>
        <begin position="530"/>
        <end position="542"/>
    </location>
</feature>
<dbReference type="Gene3D" id="1.10.287.3550">
    <property type="match status" value="1"/>
</dbReference>
<dbReference type="GO" id="GO:0002115">
    <property type="term" value="P:store-operated calcium entry"/>
    <property type="evidence" value="ECO:0007669"/>
    <property type="project" value="TreeGrafter"/>
</dbReference>
<dbReference type="PANTHER" id="PTHR15136">
    <property type="entry name" value="STROMAL INTERACTION MOLECULE HOMOLOG"/>
    <property type="match status" value="1"/>
</dbReference>
<organism evidence="5">
    <name type="scientific">Arion vulgaris</name>
    <dbReference type="NCBI Taxonomy" id="1028688"/>
    <lineage>
        <taxon>Eukaryota</taxon>
        <taxon>Metazoa</taxon>
        <taxon>Spiralia</taxon>
        <taxon>Lophotrochozoa</taxon>
        <taxon>Mollusca</taxon>
        <taxon>Gastropoda</taxon>
        <taxon>Heterobranchia</taxon>
        <taxon>Euthyneura</taxon>
        <taxon>Panpulmonata</taxon>
        <taxon>Eupulmonata</taxon>
        <taxon>Stylommatophora</taxon>
        <taxon>Helicina</taxon>
        <taxon>Arionoidea</taxon>
        <taxon>Arionidae</taxon>
        <taxon>Arion</taxon>
    </lineage>
</organism>
<name>A0A0B7AC29_9EUPU</name>
<dbReference type="Pfam" id="PF16533">
    <property type="entry name" value="SOAR"/>
    <property type="match status" value="1"/>
</dbReference>
<dbReference type="Gene3D" id="1.20.5.340">
    <property type="match status" value="1"/>
</dbReference>
<reference evidence="5" key="1">
    <citation type="submission" date="2014-12" db="EMBL/GenBank/DDBJ databases">
        <title>Insight into the proteome of Arion vulgaris.</title>
        <authorList>
            <person name="Aradska J."/>
            <person name="Bulat T."/>
            <person name="Smidak R."/>
            <person name="Sarate P."/>
            <person name="Gangsoo J."/>
            <person name="Sialana F."/>
            <person name="Bilban M."/>
            <person name="Lubec G."/>
        </authorList>
    </citation>
    <scope>NUCLEOTIDE SEQUENCE</scope>
    <source>
        <tissue evidence="5">Skin</tissue>
    </source>
</reference>
<feature type="compositionally biased region" description="Low complexity" evidence="2">
    <location>
        <begin position="402"/>
        <end position="425"/>
    </location>
</feature>
<evidence type="ECO:0000259" key="3">
    <source>
        <dbReference type="Pfam" id="PF16533"/>
    </source>
</evidence>
<proteinExistence type="predicted"/>
<keyword evidence="1" id="KW-0175">Coiled coil</keyword>
<feature type="compositionally biased region" description="Low complexity" evidence="2">
    <location>
        <begin position="338"/>
        <end position="353"/>
    </location>
</feature>
<feature type="compositionally biased region" description="Low complexity" evidence="2">
    <location>
        <begin position="494"/>
        <end position="504"/>
    </location>
</feature>
<feature type="compositionally biased region" description="Basic residues" evidence="2">
    <location>
        <begin position="571"/>
        <end position="592"/>
    </location>
</feature>
<dbReference type="AlphaFoldDB" id="A0A0B7AC29"/>
<feature type="coiled-coil region" evidence="1">
    <location>
        <begin position="100"/>
        <end position="134"/>
    </location>
</feature>
<dbReference type="PANTHER" id="PTHR15136:SF5">
    <property type="entry name" value="STROMAL INTERACTION MOLECULE HOMOLOG"/>
    <property type="match status" value="1"/>
</dbReference>
<accession>A0A0B7AC29</accession>
<dbReference type="EMBL" id="HACG01031361">
    <property type="protein sequence ID" value="CEK78226.1"/>
    <property type="molecule type" value="Transcribed_RNA"/>
</dbReference>
<evidence type="ECO:0000256" key="1">
    <source>
        <dbReference type="SAM" id="Coils"/>
    </source>
</evidence>
<gene>
    <name evidence="5" type="primary">ORF108988</name>
    <name evidence="4" type="synonym">ORF108980</name>
</gene>
<feature type="compositionally biased region" description="Polar residues" evidence="2">
    <location>
        <begin position="432"/>
        <end position="459"/>
    </location>
</feature>
<sequence>MAILLAIGISWFACLHHRYSQSQVKKMMKDLEALQKAEDALKKLSIELSDAEKPHSSIPGEKQGELKMFRQNSLHLQVPRMSIGDRSPTRTIKEAVVRHKQEGEFKLKQAEEELSSLRKALSDAENKLEIQQQLDSHWSMPEELQAWMQLTYELEHLNFSAKRQAAERQLLAARDGCEKIKKRKQAFFGSLRMAHSNSLDDIDQSILDARAALEEVKQDLQERLHRWHTIEVLCGFPIISNSGLTSLKQVLGRDSGSGTRMTNSMIAPVSFEEAEEDYQPTGHTATTIPAQTKSSAFNKIQTPPGSTGSLPHLSKVAAPGVSGGGNGKIENRDGELQGSSVGSSPATATSGSSAGSVVFQLGENFHHQRSHSSASLSPVNSNLTNGNRHGHTQVKSGPNQISHSTTATTSTSSGLRISSSSGNLSPAKTPARISNLSLKLTGSSSGNHISPRANMTTQSKTAFISPASITSEDTDEKHELNHTVDNINNNIISSNTGSISNTSNAVETSSDSANVQSHQQGKLLDDSDVSFISTPGTHFDQSPDSEHDGLEADSLQDSRQRGNEASAEKKNGKKKTLLPKFLQKSKGKQKTL</sequence>
<feature type="coiled-coil region" evidence="1">
    <location>
        <begin position="163"/>
        <end position="219"/>
    </location>
</feature>
<evidence type="ECO:0000256" key="2">
    <source>
        <dbReference type="SAM" id="MobiDB-lite"/>
    </source>
</evidence>
<protein>
    <recommendedName>
        <fullName evidence="3">STIM1/2 Orai1-activating region domain-containing protein</fullName>
    </recommendedName>
</protein>
<feature type="region of interest" description="Disordered" evidence="2">
    <location>
        <begin position="366"/>
        <end position="459"/>
    </location>
</feature>